<dbReference type="InterPro" id="IPR027417">
    <property type="entry name" value="P-loop_NTPase"/>
</dbReference>
<keyword evidence="5" id="KW-0819">tRNA processing</keyword>
<proteinExistence type="inferred from homology"/>
<dbReference type="AlphaFoldDB" id="A0A381Y2N0"/>
<dbReference type="EC" id="2.5.1.75" evidence="3"/>
<dbReference type="Pfam" id="PF01715">
    <property type="entry name" value="IPPT"/>
    <property type="match status" value="1"/>
</dbReference>
<keyword evidence="4" id="KW-0808">Transferase</keyword>
<evidence type="ECO:0000256" key="6">
    <source>
        <dbReference type="ARBA" id="ARBA00022741"/>
    </source>
</evidence>
<evidence type="ECO:0000256" key="1">
    <source>
        <dbReference type="ARBA" id="ARBA00001946"/>
    </source>
</evidence>
<dbReference type="Gene3D" id="1.10.20.140">
    <property type="match status" value="1"/>
</dbReference>
<evidence type="ECO:0000256" key="5">
    <source>
        <dbReference type="ARBA" id="ARBA00022694"/>
    </source>
</evidence>
<dbReference type="SUPFAM" id="SSF52540">
    <property type="entry name" value="P-loop containing nucleoside triphosphate hydrolases"/>
    <property type="match status" value="1"/>
</dbReference>
<name>A0A381Y2N0_9ZZZZ</name>
<evidence type="ECO:0000256" key="7">
    <source>
        <dbReference type="ARBA" id="ARBA00022840"/>
    </source>
</evidence>
<accession>A0A381Y2N0</accession>
<keyword evidence="8" id="KW-0460">Magnesium</keyword>
<evidence type="ECO:0000256" key="3">
    <source>
        <dbReference type="ARBA" id="ARBA00012665"/>
    </source>
</evidence>
<organism evidence="10">
    <name type="scientific">marine metagenome</name>
    <dbReference type="NCBI Taxonomy" id="408172"/>
    <lineage>
        <taxon>unclassified sequences</taxon>
        <taxon>metagenomes</taxon>
        <taxon>ecological metagenomes</taxon>
    </lineage>
</organism>
<dbReference type="EMBL" id="UINC01017252">
    <property type="protein sequence ID" value="SVA71268.1"/>
    <property type="molecule type" value="Genomic_DNA"/>
</dbReference>
<dbReference type="InterPro" id="IPR039657">
    <property type="entry name" value="Dimethylallyltransferase"/>
</dbReference>
<evidence type="ECO:0000256" key="2">
    <source>
        <dbReference type="ARBA" id="ARBA00005842"/>
    </source>
</evidence>
<reference evidence="10" key="1">
    <citation type="submission" date="2018-05" db="EMBL/GenBank/DDBJ databases">
        <authorList>
            <person name="Lanie J.A."/>
            <person name="Ng W.-L."/>
            <person name="Kazmierczak K.M."/>
            <person name="Andrzejewski T.M."/>
            <person name="Davidsen T.M."/>
            <person name="Wayne K.J."/>
            <person name="Tettelin H."/>
            <person name="Glass J.I."/>
            <person name="Rusch D."/>
            <person name="Podicherti R."/>
            <person name="Tsui H.-C.T."/>
            <person name="Winkler M.E."/>
        </authorList>
    </citation>
    <scope>NUCLEOTIDE SEQUENCE</scope>
</reference>
<dbReference type="FunFam" id="1.10.20.140:FF:000001">
    <property type="entry name" value="tRNA dimethylallyltransferase"/>
    <property type="match status" value="1"/>
</dbReference>
<protein>
    <recommendedName>
        <fullName evidence="3">tRNA dimethylallyltransferase</fullName>
        <ecNumber evidence="3">2.5.1.75</ecNumber>
    </recommendedName>
</protein>
<keyword evidence="7" id="KW-0067">ATP-binding</keyword>
<evidence type="ECO:0000256" key="9">
    <source>
        <dbReference type="ARBA" id="ARBA00049563"/>
    </source>
</evidence>
<dbReference type="GO" id="GO:0052381">
    <property type="term" value="F:tRNA dimethylallyltransferase activity"/>
    <property type="evidence" value="ECO:0007669"/>
    <property type="project" value="UniProtKB-EC"/>
</dbReference>
<evidence type="ECO:0000313" key="10">
    <source>
        <dbReference type="EMBL" id="SVA71268.1"/>
    </source>
</evidence>
<dbReference type="HAMAP" id="MF_00185">
    <property type="entry name" value="IPP_trans"/>
    <property type="match status" value="1"/>
</dbReference>
<dbReference type="NCBIfam" id="TIGR00174">
    <property type="entry name" value="miaA"/>
    <property type="match status" value="1"/>
</dbReference>
<comment type="cofactor">
    <cofactor evidence="1">
        <name>Mg(2+)</name>
        <dbReference type="ChEBI" id="CHEBI:18420"/>
    </cofactor>
</comment>
<dbReference type="GO" id="GO:0006400">
    <property type="term" value="P:tRNA modification"/>
    <property type="evidence" value="ECO:0007669"/>
    <property type="project" value="TreeGrafter"/>
</dbReference>
<dbReference type="GO" id="GO:0005524">
    <property type="term" value="F:ATP binding"/>
    <property type="evidence" value="ECO:0007669"/>
    <property type="project" value="UniProtKB-KW"/>
</dbReference>
<dbReference type="PANTHER" id="PTHR11088:SF60">
    <property type="entry name" value="TRNA DIMETHYLALLYLTRANSFERASE"/>
    <property type="match status" value="1"/>
</dbReference>
<sequence length="319" mass="34970">VGNSARGICITGPTSCGKTDLALSLANEFDIEIVSMDSAMVYRGMDIGTAKPSQAIRKEVPHHLVDILEPTEVYSAGRFAGEARRIINEIAERGKLPLVVGGTLLYLRALRHGLASLPGADPAIRALLDKEATERGWPALHQRLKEVDPRAAARIAPMDRQRIQRALEVYEVTGTPLSEQFEGRGDQGLPADGLDLTTFALMPGDRGELGQCIETRFDNMVEAGLIPEVARLCSRGDLTAATPAVRAVGYRQVWAYLHNEYAWEEARRLAIIATRQLAKRQMTWLRAEPDAERLVVDVKKAANKELVSRVRGACVKLAT</sequence>
<evidence type="ECO:0000256" key="4">
    <source>
        <dbReference type="ARBA" id="ARBA00022679"/>
    </source>
</evidence>
<gene>
    <name evidence="10" type="ORF">METZ01_LOCUS124122</name>
</gene>
<dbReference type="InterPro" id="IPR018022">
    <property type="entry name" value="IPT"/>
</dbReference>
<dbReference type="PANTHER" id="PTHR11088">
    <property type="entry name" value="TRNA DIMETHYLALLYLTRANSFERASE"/>
    <property type="match status" value="1"/>
</dbReference>
<evidence type="ECO:0000256" key="8">
    <source>
        <dbReference type="ARBA" id="ARBA00022842"/>
    </source>
</evidence>
<dbReference type="Gene3D" id="3.40.50.300">
    <property type="entry name" value="P-loop containing nucleotide triphosphate hydrolases"/>
    <property type="match status" value="1"/>
</dbReference>
<comment type="catalytic activity">
    <reaction evidence="9">
        <text>adenosine(37) in tRNA + dimethylallyl diphosphate = N(6)-dimethylallyladenosine(37) in tRNA + diphosphate</text>
        <dbReference type="Rhea" id="RHEA:26482"/>
        <dbReference type="Rhea" id="RHEA-COMP:10162"/>
        <dbReference type="Rhea" id="RHEA-COMP:10375"/>
        <dbReference type="ChEBI" id="CHEBI:33019"/>
        <dbReference type="ChEBI" id="CHEBI:57623"/>
        <dbReference type="ChEBI" id="CHEBI:74411"/>
        <dbReference type="ChEBI" id="CHEBI:74415"/>
        <dbReference type="EC" id="2.5.1.75"/>
    </reaction>
</comment>
<feature type="non-terminal residue" evidence="10">
    <location>
        <position position="1"/>
    </location>
</feature>
<keyword evidence="6" id="KW-0547">Nucleotide-binding</keyword>
<comment type="similarity">
    <text evidence="2">Belongs to the IPP transferase family.</text>
</comment>